<dbReference type="AlphaFoldDB" id="A0A2V5IGC5"/>
<dbReference type="InterPro" id="IPR002110">
    <property type="entry name" value="Ankyrin_rpt"/>
</dbReference>
<dbReference type="Proteomes" id="UP000248817">
    <property type="component" value="Unassembled WGS sequence"/>
</dbReference>
<dbReference type="SMART" id="SM00248">
    <property type="entry name" value="ANK"/>
    <property type="match status" value="6"/>
</dbReference>
<sequence length="518" mass="58399">MRFINLPPELLLNIGEHLTQKKDISALAHTNRHLQQVYEPLLYGRGKQDTATADLRLNISCWASAHGEVEALNKLVKFGAKFPTNESEAKELRWFTMECHPVFMAARKGHLKIVKFFLDRGFEIECRDSKGCSLFHLAATHNHKRIVYELLAREANELSSNNDGLTIFDLVDKINMSAVMPALIKDGWASGLDPPLVYKLGQAVYCNDTDSVSFLLANGVVADDHFYSDTCTLSLAVFQSNWEICELLCNYGAIPHGSLPHGSLPHSGFSCGADGHETKENYPFVIQTVYHGHRALHDIWDISDRCFQFFDFGHESTFFITAVGFNTLLCAAYHGDGEIAQKFLDRFPELERSIPDAMIIAAFSHRNDAMSYFLSKGADPDYTLDEAVTALSHAGYHGWVDQVQLLLSAGASITLKDAAGKTPIWYAVQARRREVLALYREHSPADFDAYKNKMGLKREKITNVQDAAYCKTCSSWWKDELNICMWWEYAQRADAVARAHPGRRTGVHEFRFESLESL</sequence>
<dbReference type="PANTHER" id="PTHR24198">
    <property type="entry name" value="ANKYRIN REPEAT AND PROTEIN KINASE DOMAIN-CONTAINING PROTEIN"/>
    <property type="match status" value="1"/>
</dbReference>
<dbReference type="SUPFAM" id="SSF48403">
    <property type="entry name" value="Ankyrin repeat"/>
    <property type="match status" value="2"/>
</dbReference>
<organism evidence="4 5">
    <name type="scientific">Aspergillus indologenus CBS 114.80</name>
    <dbReference type="NCBI Taxonomy" id="1450541"/>
    <lineage>
        <taxon>Eukaryota</taxon>
        <taxon>Fungi</taxon>
        <taxon>Dikarya</taxon>
        <taxon>Ascomycota</taxon>
        <taxon>Pezizomycotina</taxon>
        <taxon>Eurotiomycetes</taxon>
        <taxon>Eurotiomycetidae</taxon>
        <taxon>Eurotiales</taxon>
        <taxon>Aspergillaceae</taxon>
        <taxon>Aspergillus</taxon>
        <taxon>Aspergillus subgen. Circumdati</taxon>
    </lineage>
</organism>
<feature type="repeat" description="ANK" evidence="3">
    <location>
        <begin position="386"/>
        <end position="418"/>
    </location>
</feature>
<proteinExistence type="predicted"/>
<keyword evidence="1" id="KW-0677">Repeat</keyword>
<evidence type="ECO:0000256" key="3">
    <source>
        <dbReference type="PROSITE-ProRule" id="PRU00023"/>
    </source>
</evidence>
<dbReference type="Gene3D" id="1.25.40.20">
    <property type="entry name" value="Ankyrin repeat-containing domain"/>
    <property type="match status" value="2"/>
</dbReference>
<dbReference type="Pfam" id="PF12796">
    <property type="entry name" value="Ank_2"/>
    <property type="match status" value="2"/>
</dbReference>
<evidence type="ECO:0000256" key="2">
    <source>
        <dbReference type="ARBA" id="ARBA00023043"/>
    </source>
</evidence>
<accession>A0A2V5IGC5</accession>
<evidence type="ECO:0000313" key="4">
    <source>
        <dbReference type="EMBL" id="PYI35768.1"/>
    </source>
</evidence>
<dbReference type="PROSITE" id="PS50088">
    <property type="entry name" value="ANK_REPEAT"/>
    <property type="match status" value="2"/>
</dbReference>
<dbReference type="InterPro" id="IPR036770">
    <property type="entry name" value="Ankyrin_rpt-contain_sf"/>
</dbReference>
<evidence type="ECO:0000256" key="1">
    <source>
        <dbReference type="ARBA" id="ARBA00022737"/>
    </source>
</evidence>
<dbReference type="PANTHER" id="PTHR24198:SF165">
    <property type="entry name" value="ANKYRIN REPEAT-CONTAINING PROTEIN-RELATED"/>
    <property type="match status" value="1"/>
</dbReference>
<protein>
    <submittedName>
        <fullName evidence="4">Ankyrin</fullName>
    </submittedName>
</protein>
<feature type="repeat" description="ANK" evidence="3">
    <location>
        <begin position="101"/>
        <end position="129"/>
    </location>
</feature>
<gene>
    <name evidence="4" type="ORF">BP00DRAFT_442554</name>
</gene>
<dbReference type="EMBL" id="KZ825468">
    <property type="protein sequence ID" value="PYI35768.1"/>
    <property type="molecule type" value="Genomic_DNA"/>
</dbReference>
<evidence type="ECO:0000313" key="5">
    <source>
        <dbReference type="Proteomes" id="UP000248817"/>
    </source>
</evidence>
<name>A0A2V5IGC5_9EURO</name>
<keyword evidence="5" id="KW-1185">Reference proteome</keyword>
<keyword evidence="2 3" id="KW-0040">ANK repeat</keyword>
<reference evidence="4 5" key="1">
    <citation type="submission" date="2018-02" db="EMBL/GenBank/DDBJ databases">
        <title>The genomes of Aspergillus section Nigri reveals drivers in fungal speciation.</title>
        <authorList>
            <consortium name="DOE Joint Genome Institute"/>
            <person name="Vesth T.C."/>
            <person name="Nybo J."/>
            <person name="Theobald S."/>
            <person name="Brandl J."/>
            <person name="Frisvad J.C."/>
            <person name="Nielsen K.F."/>
            <person name="Lyhne E.K."/>
            <person name="Kogle M.E."/>
            <person name="Kuo A."/>
            <person name="Riley R."/>
            <person name="Clum A."/>
            <person name="Nolan M."/>
            <person name="Lipzen A."/>
            <person name="Salamov A."/>
            <person name="Henrissat B."/>
            <person name="Wiebenga A."/>
            <person name="De vries R.P."/>
            <person name="Grigoriev I.V."/>
            <person name="Mortensen U.H."/>
            <person name="Andersen M.R."/>
            <person name="Baker S.E."/>
        </authorList>
    </citation>
    <scope>NUCLEOTIDE SEQUENCE [LARGE SCALE GENOMIC DNA]</scope>
    <source>
        <strain evidence="4 5">CBS 114.80</strain>
    </source>
</reference>